<dbReference type="InterPro" id="IPR019775">
    <property type="entry name" value="WD40_repeat_CS"/>
</dbReference>
<dbReference type="AlphaFoldDB" id="A0A8H6BQ44"/>
<feature type="repeat" description="WD" evidence="4">
    <location>
        <begin position="298"/>
        <end position="332"/>
    </location>
</feature>
<evidence type="ECO:0008006" key="8">
    <source>
        <dbReference type="Google" id="ProtNLM"/>
    </source>
</evidence>
<keyword evidence="2 4" id="KW-0853">WD repeat</keyword>
<evidence type="ECO:0000313" key="7">
    <source>
        <dbReference type="Proteomes" id="UP000568158"/>
    </source>
</evidence>
<organism evidence="6 7">
    <name type="scientific">Dekkera bruxellensis</name>
    <name type="common">Brettanomyces custersii</name>
    <dbReference type="NCBI Taxonomy" id="5007"/>
    <lineage>
        <taxon>Eukaryota</taxon>
        <taxon>Fungi</taxon>
        <taxon>Dikarya</taxon>
        <taxon>Ascomycota</taxon>
        <taxon>Saccharomycotina</taxon>
        <taxon>Pichiomycetes</taxon>
        <taxon>Pichiales</taxon>
        <taxon>Pichiaceae</taxon>
        <taxon>Brettanomyces</taxon>
    </lineage>
</organism>
<feature type="compositionally biased region" description="Basic and acidic residues" evidence="5">
    <location>
        <begin position="137"/>
        <end position="147"/>
    </location>
</feature>
<feature type="region of interest" description="Disordered" evidence="5">
    <location>
        <begin position="38"/>
        <end position="59"/>
    </location>
</feature>
<dbReference type="PANTHER" id="PTHR14091:SF0">
    <property type="entry name" value="PERIODIC TRYPTOPHAN PROTEIN 1 HOMOLOG"/>
    <property type="match status" value="1"/>
</dbReference>
<keyword evidence="3" id="KW-0677">Repeat</keyword>
<dbReference type="Proteomes" id="UP000568158">
    <property type="component" value="Unassembled WGS sequence"/>
</dbReference>
<keyword evidence="1" id="KW-0597">Phosphoprotein</keyword>
<proteinExistence type="predicted"/>
<dbReference type="EMBL" id="JABCYN010000009">
    <property type="protein sequence ID" value="KAF6015703.1"/>
    <property type="molecule type" value="Genomic_DNA"/>
</dbReference>
<protein>
    <recommendedName>
        <fullName evidence="8">Periodic tryptophan protein 1</fullName>
    </recommendedName>
</protein>
<evidence type="ECO:0000256" key="3">
    <source>
        <dbReference type="ARBA" id="ARBA00022737"/>
    </source>
</evidence>
<feature type="compositionally biased region" description="Basic and acidic residues" evidence="5">
    <location>
        <begin position="38"/>
        <end position="58"/>
    </location>
</feature>
<dbReference type="GO" id="GO:0006364">
    <property type="term" value="P:rRNA processing"/>
    <property type="evidence" value="ECO:0007669"/>
    <property type="project" value="InterPro"/>
</dbReference>
<feature type="region of interest" description="Disordered" evidence="5">
    <location>
        <begin position="84"/>
        <end position="157"/>
    </location>
</feature>
<dbReference type="InterPro" id="IPR036322">
    <property type="entry name" value="WD40_repeat_dom_sf"/>
</dbReference>
<evidence type="ECO:0000256" key="2">
    <source>
        <dbReference type="ARBA" id="ARBA00022574"/>
    </source>
</evidence>
<dbReference type="Pfam" id="PF00400">
    <property type="entry name" value="WD40"/>
    <property type="match status" value="2"/>
</dbReference>
<dbReference type="InterPro" id="IPR044285">
    <property type="entry name" value="PWP1"/>
</dbReference>
<dbReference type="GO" id="GO:0005634">
    <property type="term" value="C:nucleus"/>
    <property type="evidence" value="ECO:0007669"/>
    <property type="project" value="TreeGrafter"/>
</dbReference>
<dbReference type="PANTHER" id="PTHR14091">
    <property type="entry name" value="PERIODIC TRYPTOPHAN PROTEIN 1"/>
    <property type="match status" value="1"/>
</dbReference>
<dbReference type="InterPro" id="IPR015943">
    <property type="entry name" value="WD40/YVTN_repeat-like_dom_sf"/>
</dbReference>
<sequence>MISATEWVPRGFASEFPEKYVLDDEEMARINEMANLHLDSEHKKDTGKVNSDKLKDTAEVDEDLKEYDFEHYDEEPDNVFLGETADMFPGISNTGAKLVRGKKGGEEKRNGDEGEEGGDGVEREEGEEREEEENDEQDKYLELPSKEEELEEKQEFQVYPTDNQILATRTDDGVSYLDVYIYDDGAGAPAGSKEEEEDKQDPDVARGMVRGSSMYIHHDLMLPNFPLCVEWMSFRPLGEVAASNTGNFAAVGTMDPTIEIWNLDCVDKAFPDVILGELKEDELERQQEGSGEPEGVQPDRHTGAVLSLSHNQVFRNVLASSSADGTVKLWDLGTCGVARSIGGLHHGKEVSAVQWYGTESEQDGSVVLTGGYNSFCAVSDVRIDDASSMSKLYKTGGSGSEDVEAVCWKRAGGACTHFYAGTDKGNVYMFDIRKEGSPIWSLHAHDSGITSLACNPHVGEMLVTGAMGDRHVKLWKTGLKPSMVTSRDLGCGNVLSASFAPDIEVAGDLVVGGSSPGLKMWDCFSNRYVRKSFREDLKAVQAAARTEARAAGRSSRLARKYANDEGDVVLGEEEEEDEEEE</sequence>
<dbReference type="Gene3D" id="2.130.10.10">
    <property type="entry name" value="YVTN repeat-like/Quinoprotein amine dehydrogenase"/>
    <property type="match status" value="1"/>
</dbReference>
<feature type="compositionally biased region" description="Basic and acidic residues" evidence="5">
    <location>
        <begin position="103"/>
        <end position="112"/>
    </location>
</feature>
<dbReference type="PROSITE" id="PS00678">
    <property type="entry name" value="WD_REPEATS_1"/>
    <property type="match status" value="1"/>
</dbReference>
<feature type="compositionally biased region" description="Acidic residues" evidence="5">
    <location>
        <begin position="113"/>
        <end position="136"/>
    </location>
</feature>
<comment type="caution">
    <text evidence="6">The sequence shown here is derived from an EMBL/GenBank/DDBJ whole genome shotgun (WGS) entry which is preliminary data.</text>
</comment>
<accession>A0A8H6BQ44</accession>
<gene>
    <name evidence="6" type="ORF">HII12_000865</name>
</gene>
<dbReference type="PROSITE" id="PS50294">
    <property type="entry name" value="WD_REPEATS_REGION"/>
    <property type="match status" value="1"/>
</dbReference>
<dbReference type="SMART" id="SM00320">
    <property type="entry name" value="WD40"/>
    <property type="match status" value="4"/>
</dbReference>
<evidence type="ECO:0000313" key="6">
    <source>
        <dbReference type="EMBL" id="KAF6015703.1"/>
    </source>
</evidence>
<dbReference type="InterPro" id="IPR001680">
    <property type="entry name" value="WD40_rpt"/>
</dbReference>
<evidence type="ECO:0000256" key="1">
    <source>
        <dbReference type="ARBA" id="ARBA00022553"/>
    </source>
</evidence>
<evidence type="ECO:0000256" key="5">
    <source>
        <dbReference type="SAM" id="MobiDB-lite"/>
    </source>
</evidence>
<evidence type="ECO:0000256" key="4">
    <source>
        <dbReference type="PROSITE-ProRule" id="PRU00221"/>
    </source>
</evidence>
<reference evidence="6 7" key="1">
    <citation type="journal article" date="2020" name="Appl. Microbiol. Biotechnol.">
        <title>Targeted gene deletion in Brettanomyces bruxellensis with an expression-free CRISPR-Cas9 system.</title>
        <authorList>
            <person name="Varela C."/>
            <person name="Bartel C."/>
            <person name="Onetto C."/>
            <person name="Borneman A."/>
        </authorList>
    </citation>
    <scope>NUCLEOTIDE SEQUENCE [LARGE SCALE GENOMIC DNA]</scope>
    <source>
        <strain evidence="6 7">AWRI1613</strain>
    </source>
</reference>
<dbReference type="SUPFAM" id="SSF50978">
    <property type="entry name" value="WD40 repeat-like"/>
    <property type="match status" value="1"/>
</dbReference>
<dbReference type="PROSITE" id="PS50082">
    <property type="entry name" value="WD_REPEATS_2"/>
    <property type="match status" value="1"/>
</dbReference>
<name>A0A8H6BQ44_DEKBR</name>